<dbReference type="Pfam" id="PF25023">
    <property type="entry name" value="TEN_YD-shell"/>
    <property type="match status" value="1"/>
</dbReference>
<feature type="signal peptide" evidence="2">
    <location>
        <begin position="1"/>
        <end position="28"/>
    </location>
</feature>
<name>A0ABS2KEH3_9GAMM</name>
<sequence length="332" mass="35512">MAGQGSRGLWIKLFIYLLFLITSSALHAQQQGTVTYVYTDPQGTPLAEADANGNITQTYDYTPYGTTALGTSPSGPGYTGHVNDPETNLVYMQARYYDPVIAHFLSVDPVGIAPGNAYKFNRYGYANNNPILNIDPNGRQSLPLANELGTDDPALIDHVQVAQLEAADNFMEVADQLTQPLVAEQPELGAIPAGLNKLADVLFSAVKIAPELKPAVTAESRAQELAAMLDPVAQNHRTVAVLDTTQGVRILGQGGRDLEPAQRATQMAGEILGKQSRAHAEITVLSTSETQGYAPSFMATSRPFCPDCQQAIQQSGGTITSPTTAVWRAPLL</sequence>
<keyword evidence="2" id="KW-0732">Signal</keyword>
<dbReference type="RefSeq" id="WP_204631195.1">
    <property type="nucleotide sequence ID" value="NZ_BSOC01000003.1"/>
</dbReference>
<feature type="domain" description="Teneurin-like YD-shell" evidence="3">
    <location>
        <begin position="29"/>
        <end position="131"/>
    </location>
</feature>
<reference evidence="4" key="1">
    <citation type="submission" date="2020-10" db="EMBL/GenBank/DDBJ databases">
        <title>Phylogeny of dyella-like bacteria.</title>
        <authorList>
            <person name="Fu J."/>
        </authorList>
    </citation>
    <scope>NUCLEOTIDE SEQUENCE</scope>
    <source>
        <strain evidence="4">DHON07</strain>
    </source>
</reference>
<evidence type="ECO:0000256" key="2">
    <source>
        <dbReference type="SAM" id="SignalP"/>
    </source>
</evidence>
<dbReference type="Gene3D" id="2.180.10.10">
    <property type="entry name" value="RHS repeat-associated core"/>
    <property type="match status" value="1"/>
</dbReference>
<feature type="chain" id="PRO_5045166528" evidence="2">
    <location>
        <begin position="29"/>
        <end position="332"/>
    </location>
</feature>
<dbReference type="PANTHER" id="PTHR32305:SF15">
    <property type="entry name" value="PROTEIN RHSA-RELATED"/>
    <property type="match status" value="1"/>
</dbReference>
<keyword evidence="1" id="KW-0677">Repeat</keyword>
<evidence type="ECO:0000259" key="3">
    <source>
        <dbReference type="Pfam" id="PF25023"/>
    </source>
</evidence>
<proteinExistence type="predicted"/>
<dbReference type="PANTHER" id="PTHR32305">
    <property type="match status" value="1"/>
</dbReference>
<organism evidence="4 5">
    <name type="scientific">Dyella mobilis</name>
    <dbReference type="NCBI Taxonomy" id="1849582"/>
    <lineage>
        <taxon>Bacteria</taxon>
        <taxon>Pseudomonadati</taxon>
        <taxon>Pseudomonadota</taxon>
        <taxon>Gammaproteobacteria</taxon>
        <taxon>Lysobacterales</taxon>
        <taxon>Rhodanobacteraceae</taxon>
        <taxon>Dyella</taxon>
    </lineage>
</organism>
<evidence type="ECO:0000256" key="1">
    <source>
        <dbReference type="ARBA" id="ARBA00022737"/>
    </source>
</evidence>
<dbReference type="NCBIfam" id="TIGR03696">
    <property type="entry name" value="Rhs_assc_core"/>
    <property type="match status" value="1"/>
</dbReference>
<dbReference type="EMBL" id="JADIKF010000038">
    <property type="protein sequence ID" value="MBM7129577.1"/>
    <property type="molecule type" value="Genomic_DNA"/>
</dbReference>
<dbReference type="InterPro" id="IPR022385">
    <property type="entry name" value="Rhs_assc_core"/>
</dbReference>
<keyword evidence="5" id="KW-1185">Reference proteome</keyword>
<dbReference type="Proteomes" id="UP001430193">
    <property type="component" value="Unassembled WGS sequence"/>
</dbReference>
<dbReference type="InterPro" id="IPR056823">
    <property type="entry name" value="TEN-like_YD-shell"/>
</dbReference>
<protein>
    <submittedName>
        <fullName evidence="4">RHS repeat-associated core domain-containing protein</fullName>
    </submittedName>
</protein>
<accession>A0ABS2KEH3</accession>
<dbReference type="InterPro" id="IPR050708">
    <property type="entry name" value="T6SS_VgrG/RHS"/>
</dbReference>
<comment type="caution">
    <text evidence="4">The sequence shown here is derived from an EMBL/GenBank/DDBJ whole genome shotgun (WGS) entry which is preliminary data.</text>
</comment>
<evidence type="ECO:0000313" key="4">
    <source>
        <dbReference type="EMBL" id="MBM7129577.1"/>
    </source>
</evidence>
<evidence type="ECO:0000313" key="5">
    <source>
        <dbReference type="Proteomes" id="UP001430193"/>
    </source>
</evidence>
<gene>
    <name evidence="4" type="ORF">ISS99_08575</name>
</gene>